<dbReference type="EMBL" id="JBBKXZ010000001">
    <property type="protein sequence ID" value="MFD3393122.1"/>
    <property type="molecule type" value="Genomic_DNA"/>
</dbReference>
<accession>A0ABW6DBN6</accession>
<reference evidence="1 2" key="1">
    <citation type="submission" date="2024-03" db="EMBL/GenBank/DDBJ databases">
        <title>Aquirufa genome sequencing.</title>
        <authorList>
            <person name="Pitt A."/>
            <person name="Hahn M.W."/>
        </authorList>
    </citation>
    <scope>NUCLEOTIDE SEQUENCE [LARGE SCALE GENOMIC DNA]</scope>
    <source>
        <strain evidence="1 2">OSTEICH-129V</strain>
    </source>
</reference>
<dbReference type="InterPro" id="IPR019861">
    <property type="entry name" value="PorP/SprF_Bacteroidetes"/>
</dbReference>
<dbReference type="NCBIfam" id="TIGR03519">
    <property type="entry name" value="T9SS_PorP_fam"/>
    <property type="match status" value="1"/>
</dbReference>
<evidence type="ECO:0000313" key="2">
    <source>
        <dbReference type="Proteomes" id="UP001598138"/>
    </source>
</evidence>
<dbReference type="Pfam" id="PF11751">
    <property type="entry name" value="PorP_SprF"/>
    <property type="match status" value="1"/>
</dbReference>
<dbReference type="RefSeq" id="WP_377981751.1">
    <property type="nucleotide sequence ID" value="NZ_JBBKXZ010000001.1"/>
</dbReference>
<keyword evidence="2" id="KW-1185">Reference proteome</keyword>
<proteinExistence type="predicted"/>
<evidence type="ECO:0000313" key="1">
    <source>
        <dbReference type="EMBL" id="MFD3393122.1"/>
    </source>
</evidence>
<organism evidence="1 2">
    <name type="scientific">Aquirufa avitistagni</name>
    <dbReference type="NCBI Taxonomy" id="3104728"/>
    <lineage>
        <taxon>Bacteria</taxon>
        <taxon>Pseudomonadati</taxon>
        <taxon>Bacteroidota</taxon>
        <taxon>Cytophagia</taxon>
        <taxon>Cytophagales</taxon>
        <taxon>Flectobacillaceae</taxon>
        <taxon>Aquirufa</taxon>
    </lineage>
</organism>
<protein>
    <submittedName>
        <fullName evidence="1">Type IX secretion system membrane protein PorP/SprF</fullName>
    </submittedName>
</protein>
<sequence length="348" mass="39038">MNKKRHIAFVFFIWLTQVYLVRAQDPQLSQMYAAPLLINPAFAGIDNQSNVHFTHRNQWPGLNANYQFSALSANIALGNEKSGLGILVTSDKQFLNLQTTQFGLQYGHHIDLGEDIRLSAGIQTDLYMRSLDASQFVFADQFRSVGYGFLPSSNDPIYAALRSRHQFIDLSSGALLNLRNSWIGLTAHHINRPDKSIFNGTDDPLNTKFGIQMGTKIIFEDPYLNRTTSNPWANKEVSISPVVHYKKQGKFDQLDMGAYLTISPLVAGLWYRGVPITNNNQNRESLIFLLGYRLESFSVGYSYDMTISKLGASAGGAHELSIAYVLDLDLSRSKRTKLLNSKLACPKF</sequence>
<name>A0ABW6DBN6_9BACT</name>
<dbReference type="Proteomes" id="UP001598138">
    <property type="component" value="Unassembled WGS sequence"/>
</dbReference>
<comment type="caution">
    <text evidence="1">The sequence shown here is derived from an EMBL/GenBank/DDBJ whole genome shotgun (WGS) entry which is preliminary data.</text>
</comment>
<gene>
    <name evidence="1" type="ORF">U0R10_00670</name>
</gene>